<keyword evidence="1" id="KW-1133">Transmembrane helix</keyword>
<dbReference type="InterPro" id="IPR019635">
    <property type="entry name" value="DUF2500"/>
</dbReference>
<comment type="caution">
    <text evidence="2">The sequence shown here is derived from an EMBL/GenBank/DDBJ whole genome shotgun (WGS) entry which is preliminary data.</text>
</comment>
<dbReference type="RefSeq" id="WP_212707352.1">
    <property type="nucleotide sequence ID" value="NZ_BAAAFW010000058.1"/>
</dbReference>
<name>A0ABW1VM11_9GAMM</name>
<dbReference type="Pfam" id="PF10694">
    <property type="entry name" value="DUF2500"/>
    <property type="match status" value="1"/>
</dbReference>
<accession>A0ABW1VM11</accession>
<organism evidence="2 3">
    <name type="scientific">Tatumella punctata</name>
    <dbReference type="NCBI Taxonomy" id="399969"/>
    <lineage>
        <taxon>Bacteria</taxon>
        <taxon>Pseudomonadati</taxon>
        <taxon>Pseudomonadota</taxon>
        <taxon>Gammaproteobacteria</taxon>
        <taxon>Enterobacterales</taxon>
        <taxon>Erwiniaceae</taxon>
        <taxon>Tatumella</taxon>
    </lineage>
</organism>
<dbReference type="Gene3D" id="2.40.50.660">
    <property type="match status" value="1"/>
</dbReference>
<gene>
    <name evidence="2" type="ORF">ACFP73_05350</name>
</gene>
<evidence type="ECO:0000313" key="3">
    <source>
        <dbReference type="Proteomes" id="UP001596215"/>
    </source>
</evidence>
<evidence type="ECO:0000313" key="2">
    <source>
        <dbReference type="EMBL" id="MFC6361528.1"/>
    </source>
</evidence>
<evidence type="ECO:0000256" key="1">
    <source>
        <dbReference type="SAM" id="Phobius"/>
    </source>
</evidence>
<proteinExistence type="predicted"/>
<sequence length="119" mass="13433">MSKPPLIFIIVIVAIILLAGRQFFRQRSENALNDASPVVTQQALVVSKRDFTADNRRSRQREVIAGEIVRYEVTFRREPVGDDFSVQMSEEQYNQCRVGTTGALRMQGTRFIGFTAGGH</sequence>
<keyword evidence="1" id="KW-0812">Transmembrane</keyword>
<dbReference type="EMBL" id="JBHSUC010000004">
    <property type="protein sequence ID" value="MFC6361528.1"/>
    <property type="molecule type" value="Genomic_DNA"/>
</dbReference>
<feature type="transmembrane region" description="Helical" evidence="1">
    <location>
        <begin position="6"/>
        <end position="24"/>
    </location>
</feature>
<dbReference type="Proteomes" id="UP001596215">
    <property type="component" value="Unassembled WGS sequence"/>
</dbReference>
<reference evidence="3" key="1">
    <citation type="journal article" date="2019" name="Int. J. Syst. Evol. Microbiol.">
        <title>The Global Catalogue of Microorganisms (GCM) 10K type strain sequencing project: providing services to taxonomists for standard genome sequencing and annotation.</title>
        <authorList>
            <consortium name="The Broad Institute Genomics Platform"/>
            <consortium name="The Broad Institute Genome Sequencing Center for Infectious Disease"/>
            <person name="Wu L."/>
            <person name="Ma J."/>
        </authorList>
    </citation>
    <scope>NUCLEOTIDE SEQUENCE [LARGE SCALE GENOMIC DNA]</scope>
    <source>
        <strain evidence="3">CGMCC 4.1530</strain>
    </source>
</reference>
<keyword evidence="3" id="KW-1185">Reference proteome</keyword>
<keyword evidence="1" id="KW-0472">Membrane</keyword>
<protein>
    <submittedName>
        <fullName evidence="2">DUF2500 domain-containing protein</fullName>
    </submittedName>
</protein>